<gene>
    <name evidence="6" type="ORF">WMO28_16410</name>
</gene>
<organism evidence="6 7">
    <name type="scientific">Blautia aquisgranensis</name>
    <dbReference type="NCBI Taxonomy" id="3133153"/>
    <lineage>
        <taxon>Bacteria</taxon>
        <taxon>Bacillati</taxon>
        <taxon>Bacillota</taxon>
        <taxon>Clostridia</taxon>
        <taxon>Lachnospirales</taxon>
        <taxon>Lachnospiraceae</taxon>
        <taxon>Blautia</taxon>
    </lineage>
</organism>
<dbReference type="GO" id="GO:0005524">
    <property type="term" value="F:ATP binding"/>
    <property type="evidence" value="ECO:0007669"/>
    <property type="project" value="UniProtKB-KW"/>
</dbReference>
<feature type="transmembrane region" description="Helical" evidence="4">
    <location>
        <begin position="165"/>
        <end position="184"/>
    </location>
</feature>
<dbReference type="Gene3D" id="3.30.565.10">
    <property type="entry name" value="Histidine kinase-like ATPase, C-terminal domain"/>
    <property type="match status" value="1"/>
</dbReference>
<proteinExistence type="predicted"/>
<feature type="transmembrane region" description="Helical" evidence="4">
    <location>
        <begin position="21"/>
        <end position="41"/>
    </location>
</feature>
<dbReference type="SUPFAM" id="SSF55874">
    <property type="entry name" value="ATPase domain of HSP90 chaperone/DNA topoisomerase II/histidine kinase"/>
    <property type="match status" value="1"/>
</dbReference>
<feature type="transmembrane region" description="Helical" evidence="4">
    <location>
        <begin position="141"/>
        <end position="159"/>
    </location>
</feature>
<feature type="transmembrane region" description="Helical" evidence="4">
    <location>
        <begin position="260"/>
        <end position="281"/>
    </location>
</feature>
<dbReference type="PANTHER" id="PTHR24421">
    <property type="entry name" value="NITRATE/NITRITE SENSOR PROTEIN NARX-RELATED"/>
    <property type="match status" value="1"/>
</dbReference>
<name>A0ABV1BIN8_9FIRM</name>
<feature type="transmembrane region" description="Helical" evidence="4">
    <location>
        <begin position="108"/>
        <end position="129"/>
    </location>
</feature>
<feature type="transmembrane region" description="Helical" evidence="4">
    <location>
        <begin position="287"/>
        <end position="308"/>
    </location>
</feature>
<keyword evidence="6" id="KW-0067">ATP-binding</keyword>
<feature type="transmembrane region" description="Helical" evidence="4">
    <location>
        <begin position="200"/>
        <end position="218"/>
    </location>
</feature>
<keyword evidence="6" id="KW-0547">Nucleotide-binding</keyword>
<dbReference type="PROSITE" id="PS50109">
    <property type="entry name" value="HIS_KIN"/>
    <property type="match status" value="1"/>
</dbReference>
<feature type="transmembrane region" description="Helical" evidence="4">
    <location>
        <begin position="230"/>
        <end position="248"/>
    </location>
</feature>
<keyword evidence="4" id="KW-0812">Transmembrane</keyword>
<keyword evidence="7" id="KW-1185">Reference proteome</keyword>
<sequence length="539" mass="61747">MGKEQYNIRKGMEVENTKNTYFSRQIFCALNQFAVIIYLSYMAYNGHYIESNYLVHFLSLSLLFFDAAYISYKNVKCNKVLNHFSLLLLLLGWQFLLYLFDFQPISKAVSMLLLPVCFYQSAYFIQTFLFQGSAYRGQKALLAFLKISCVTAIICFFFSDRAFFTAYQLQFFISTLALAVVGIIQRKRIVFVLKSQRKRLLFPLALVVIPFVIYLFVFHREAEYMASMGSYIPVMLAFVCIHSIVFQYHPQQVQFLTLSGGYIVALVFVGLVGLVGMAYLFQIPLVAILMSVYIVVLMAQVYNILLYVRICRQPTDYNNPTDRQHFYAYSLEQIKREENLKKDFSNYLHDNILQNLLSIKNMLCKAEQPEIRRLLLDTLTELNASIRFQMQTYHPNLVKSLTLKENIQNLLDSMEENHSANICLDCDKDVFLVEPYNVLIYRMIKELVTNALKHSSATTIDVLLMQEDGRITLKVTDNGIGFKPFTYKSGSHQGLASIGEQVSLLDGTMNIQPATGGGTAVVISMPMNGGDSYENFVGR</sequence>
<reference evidence="6 7" key="1">
    <citation type="submission" date="2024-03" db="EMBL/GenBank/DDBJ databases">
        <title>Human intestinal bacterial collection.</title>
        <authorList>
            <person name="Pauvert C."/>
            <person name="Hitch T.C.A."/>
            <person name="Clavel T."/>
        </authorList>
    </citation>
    <scope>NUCLEOTIDE SEQUENCE [LARGE SCALE GENOMIC DNA]</scope>
    <source>
        <strain evidence="6 7">CLA-JM-H16</strain>
    </source>
</reference>
<comment type="caution">
    <text evidence="6">The sequence shown here is derived from an EMBL/GenBank/DDBJ whole genome shotgun (WGS) entry which is preliminary data.</text>
</comment>
<evidence type="ECO:0000313" key="6">
    <source>
        <dbReference type="EMBL" id="MEQ2372481.1"/>
    </source>
</evidence>
<feature type="transmembrane region" description="Helical" evidence="4">
    <location>
        <begin position="53"/>
        <end position="72"/>
    </location>
</feature>
<evidence type="ECO:0000256" key="2">
    <source>
        <dbReference type="ARBA" id="ARBA00022777"/>
    </source>
</evidence>
<dbReference type="InterPro" id="IPR036890">
    <property type="entry name" value="HATPase_C_sf"/>
</dbReference>
<feature type="transmembrane region" description="Helical" evidence="4">
    <location>
        <begin position="84"/>
        <end position="102"/>
    </location>
</feature>
<evidence type="ECO:0000256" key="3">
    <source>
        <dbReference type="ARBA" id="ARBA00023012"/>
    </source>
</evidence>
<evidence type="ECO:0000313" key="7">
    <source>
        <dbReference type="Proteomes" id="UP001473063"/>
    </source>
</evidence>
<dbReference type="InterPro" id="IPR005467">
    <property type="entry name" value="His_kinase_dom"/>
</dbReference>
<dbReference type="InterPro" id="IPR050482">
    <property type="entry name" value="Sensor_HK_TwoCompSys"/>
</dbReference>
<keyword evidence="2" id="KW-0418">Kinase</keyword>
<accession>A0ABV1BIN8</accession>
<protein>
    <submittedName>
        <fullName evidence="6">ATP-binding protein</fullName>
    </submittedName>
</protein>
<keyword evidence="1" id="KW-0808">Transferase</keyword>
<keyword evidence="4" id="KW-0472">Membrane</keyword>
<dbReference type="CDD" id="cd16917">
    <property type="entry name" value="HATPase_UhpB-NarQ-NarX-like"/>
    <property type="match status" value="1"/>
</dbReference>
<evidence type="ECO:0000259" key="5">
    <source>
        <dbReference type="PROSITE" id="PS50109"/>
    </source>
</evidence>
<dbReference type="Proteomes" id="UP001473063">
    <property type="component" value="Unassembled WGS sequence"/>
</dbReference>
<evidence type="ECO:0000256" key="4">
    <source>
        <dbReference type="SAM" id="Phobius"/>
    </source>
</evidence>
<dbReference type="EMBL" id="JBBMEJ010000036">
    <property type="protein sequence ID" value="MEQ2372481.1"/>
    <property type="molecule type" value="Genomic_DNA"/>
</dbReference>
<evidence type="ECO:0000256" key="1">
    <source>
        <dbReference type="ARBA" id="ARBA00022679"/>
    </source>
</evidence>
<dbReference type="SMART" id="SM00387">
    <property type="entry name" value="HATPase_c"/>
    <property type="match status" value="1"/>
</dbReference>
<dbReference type="Pfam" id="PF02518">
    <property type="entry name" value="HATPase_c"/>
    <property type="match status" value="1"/>
</dbReference>
<keyword evidence="3" id="KW-0902">Two-component regulatory system</keyword>
<dbReference type="InterPro" id="IPR003594">
    <property type="entry name" value="HATPase_dom"/>
</dbReference>
<feature type="domain" description="Histidine kinase" evidence="5">
    <location>
        <begin position="440"/>
        <end position="529"/>
    </location>
</feature>
<keyword evidence="4" id="KW-1133">Transmembrane helix</keyword>
<dbReference type="RefSeq" id="WP_349057679.1">
    <property type="nucleotide sequence ID" value="NZ_JBBMEJ010000036.1"/>
</dbReference>